<comment type="similarity">
    <text evidence="2">Belongs to the SusD family.</text>
</comment>
<dbReference type="GO" id="GO:0009279">
    <property type="term" value="C:cell outer membrane"/>
    <property type="evidence" value="ECO:0007669"/>
    <property type="project" value="UniProtKB-SubCell"/>
</dbReference>
<organism evidence="8 9">
    <name type="scientific">Pontibacter arcticus</name>
    <dbReference type="NCBI Taxonomy" id="2080288"/>
    <lineage>
        <taxon>Bacteria</taxon>
        <taxon>Pseudomonadati</taxon>
        <taxon>Bacteroidota</taxon>
        <taxon>Cytophagia</taxon>
        <taxon>Cytophagales</taxon>
        <taxon>Hymenobacteraceae</taxon>
        <taxon>Pontibacter</taxon>
    </lineage>
</organism>
<dbReference type="Pfam" id="PF14322">
    <property type="entry name" value="SusD-like_3"/>
    <property type="match status" value="1"/>
</dbReference>
<comment type="subcellular location">
    <subcellularLocation>
        <location evidence="1">Cell outer membrane</location>
    </subcellularLocation>
</comment>
<evidence type="ECO:0000259" key="6">
    <source>
        <dbReference type="Pfam" id="PF07980"/>
    </source>
</evidence>
<evidence type="ECO:0000256" key="5">
    <source>
        <dbReference type="ARBA" id="ARBA00023237"/>
    </source>
</evidence>
<dbReference type="RefSeq" id="WP_112306040.1">
    <property type="nucleotide sequence ID" value="NZ_QMDV01000003.1"/>
</dbReference>
<dbReference type="InterPro" id="IPR011990">
    <property type="entry name" value="TPR-like_helical_dom_sf"/>
</dbReference>
<evidence type="ECO:0000256" key="2">
    <source>
        <dbReference type="ARBA" id="ARBA00006275"/>
    </source>
</evidence>
<dbReference type="EMBL" id="QMDV01000003">
    <property type="protein sequence ID" value="RAU82448.1"/>
    <property type="molecule type" value="Genomic_DNA"/>
</dbReference>
<proteinExistence type="inferred from homology"/>
<feature type="domain" description="RagB/SusD" evidence="6">
    <location>
        <begin position="352"/>
        <end position="482"/>
    </location>
</feature>
<keyword evidence="9" id="KW-1185">Reference proteome</keyword>
<name>A0A364RDM5_9BACT</name>
<dbReference type="CDD" id="cd08977">
    <property type="entry name" value="SusD"/>
    <property type="match status" value="1"/>
</dbReference>
<dbReference type="Gene3D" id="1.25.40.900">
    <property type="match status" value="1"/>
</dbReference>
<dbReference type="Gene3D" id="2.20.20.130">
    <property type="match status" value="1"/>
</dbReference>
<evidence type="ECO:0000313" key="9">
    <source>
        <dbReference type="Proteomes" id="UP000251692"/>
    </source>
</evidence>
<keyword evidence="3" id="KW-0732">Signal</keyword>
<evidence type="ECO:0000256" key="3">
    <source>
        <dbReference type="ARBA" id="ARBA00022729"/>
    </source>
</evidence>
<keyword evidence="5" id="KW-0998">Cell outer membrane</keyword>
<evidence type="ECO:0000256" key="4">
    <source>
        <dbReference type="ARBA" id="ARBA00023136"/>
    </source>
</evidence>
<dbReference type="Pfam" id="PF07980">
    <property type="entry name" value="SusD_RagB"/>
    <property type="match status" value="1"/>
</dbReference>
<protein>
    <submittedName>
        <fullName evidence="8">RagB/SusD family nutrient uptake outer membrane protein</fullName>
    </submittedName>
</protein>
<reference evidence="8 9" key="2">
    <citation type="submission" date="2018-07" db="EMBL/GenBank/DDBJ databases">
        <title>Pontibacter sp. 2b14 genomic sequence and assembly.</title>
        <authorList>
            <person name="Du Z.-J."/>
        </authorList>
    </citation>
    <scope>NUCLEOTIDE SEQUENCE [LARGE SCALE GENOMIC DNA]</scope>
    <source>
        <strain evidence="8 9">2b14</strain>
    </source>
</reference>
<dbReference type="SUPFAM" id="SSF48452">
    <property type="entry name" value="TPR-like"/>
    <property type="match status" value="1"/>
</dbReference>
<evidence type="ECO:0000313" key="8">
    <source>
        <dbReference type="EMBL" id="RAU82448.1"/>
    </source>
</evidence>
<comment type="caution">
    <text evidence="8">The sequence shown here is derived from an EMBL/GenBank/DDBJ whole genome shotgun (WGS) entry which is preliminary data.</text>
</comment>
<dbReference type="PROSITE" id="PS51257">
    <property type="entry name" value="PROKAR_LIPOPROTEIN"/>
    <property type="match status" value="1"/>
</dbReference>
<dbReference type="AlphaFoldDB" id="A0A364RDM5"/>
<dbReference type="Proteomes" id="UP000251692">
    <property type="component" value="Unassembled WGS sequence"/>
</dbReference>
<dbReference type="InterPro" id="IPR033985">
    <property type="entry name" value="SusD-like_N"/>
</dbReference>
<dbReference type="Gene3D" id="1.25.40.390">
    <property type="match status" value="1"/>
</dbReference>
<dbReference type="OrthoDB" id="9792139at2"/>
<dbReference type="InterPro" id="IPR012944">
    <property type="entry name" value="SusD_RagB_dom"/>
</dbReference>
<sequence length="484" mass="53947">MKIKHILIAFILSSTVGVSSCDDVLDVQPEYAKERQDLFNTLEDYEFALTGAYARFRQSGYFSTNNNGPGSYSQMPDAMADNFVETGESLANYTVLTDWFYAADNSLIDQTWLATYSVVNQANVVLNNIDALATEDPQRVNSIKGQALAIRGFVHFDILRYWGVAFERNSSELGIPYVTTTDYEELPSRLTVKETYDRIFADLEQAEELLQDVNAPINTAASKSRIDLTAVRGILARVNLYAGNYTEAERYASLVIDAVPLASRETFPTIWTDASNAEVLWSIAFNAGEGSPAQNLYFASGNRNSYAPSSEVVEAYSENTDVRYPTYFREIAFRGTPRLVFSKYIGRGTARDNLVNFKVLRVAEMYLIRAEARARAGSNAAGASQDLNTLRAARISNYVPVVLTGQPLLNAIELERRKELIGEGHRWFDLKRTTRNLVRVDCSAPDEASCTLPPDAREWVWPIPQSEIIANPNLAGQQSPNYGS</sequence>
<keyword evidence="4" id="KW-0472">Membrane</keyword>
<evidence type="ECO:0000256" key="1">
    <source>
        <dbReference type="ARBA" id="ARBA00004442"/>
    </source>
</evidence>
<feature type="domain" description="SusD-like N-terminal" evidence="7">
    <location>
        <begin position="64"/>
        <end position="240"/>
    </location>
</feature>
<gene>
    <name evidence="8" type="ORF">DP923_11730</name>
</gene>
<reference evidence="8 9" key="1">
    <citation type="submission" date="2018-06" db="EMBL/GenBank/DDBJ databases">
        <authorList>
            <person name="Liu Z.-W."/>
        </authorList>
    </citation>
    <scope>NUCLEOTIDE SEQUENCE [LARGE SCALE GENOMIC DNA]</scope>
    <source>
        <strain evidence="8 9">2b14</strain>
    </source>
</reference>
<accession>A0A364RDM5</accession>
<evidence type="ECO:0000259" key="7">
    <source>
        <dbReference type="Pfam" id="PF14322"/>
    </source>
</evidence>